<keyword evidence="2" id="KW-0479">Metal-binding</keyword>
<name>A0A4U0SS21_9ACTN</name>
<dbReference type="Pfam" id="PF00067">
    <property type="entry name" value="p450"/>
    <property type="match status" value="1"/>
</dbReference>
<evidence type="ECO:0000256" key="1">
    <source>
        <dbReference type="ARBA" id="ARBA00010617"/>
    </source>
</evidence>
<organism evidence="3 4">
    <name type="scientific">Actinacidiphila oryziradicis</name>
    <dbReference type="NCBI Taxonomy" id="2571141"/>
    <lineage>
        <taxon>Bacteria</taxon>
        <taxon>Bacillati</taxon>
        <taxon>Actinomycetota</taxon>
        <taxon>Actinomycetes</taxon>
        <taxon>Kitasatosporales</taxon>
        <taxon>Streptomycetaceae</taxon>
        <taxon>Actinacidiphila</taxon>
    </lineage>
</organism>
<dbReference type="GO" id="GO:0004497">
    <property type="term" value="F:monooxygenase activity"/>
    <property type="evidence" value="ECO:0007669"/>
    <property type="project" value="UniProtKB-KW"/>
</dbReference>
<reference evidence="3 4" key="1">
    <citation type="submission" date="2019-04" db="EMBL/GenBank/DDBJ databases">
        <title>Streptomyces oryziradicis sp. nov., a novel actinomycete isolated from rhizosphere soil of rice (Oryza sativa L.).</title>
        <authorList>
            <person name="Li C."/>
        </authorList>
    </citation>
    <scope>NUCLEOTIDE SEQUENCE [LARGE SCALE GENOMIC DNA]</scope>
    <source>
        <strain evidence="3 4">NEAU-C40</strain>
    </source>
</reference>
<keyword evidence="4" id="KW-1185">Reference proteome</keyword>
<dbReference type="InterPro" id="IPR036396">
    <property type="entry name" value="Cyt_P450_sf"/>
</dbReference>
<accession>A0A4U0SS21</accession>
<gene>
    <name evidence="3" type="ORF">FCI23_36800</name>
</gene>
<dbReference type="GO" id="GO:0005506">
    <property type="term" value="F:iron ion binding"/>
    <property type="evidence" value="ECO:0007669"/>
    <property type="project" value="InterPro"/>
</dbReference>
<dbReference type="PRINTS" id="PR00359">
    <property type="entry name" value="BP450"/>
</dbReference>
<evidence type="ECO:0000313" key="3">
    <source>
        <dbReference type="EMBL" id="TKA03215.1"/>
    </source>
</evidence>
<dbReference type="OrthoDB" id="4302140at2"/>
<comment type="caution">
    <text evidence="3">The sequence shown here is derived from an EMBL/GenBank/DDBJ whole genome shotgun (WGS) entry which is preliminary data.</text>
</comment>
<dbReference type="PANTHER" id="PTHR46696">
    <property type="entry name" value="P450, PUTATIVE (EUROFUNG)-RELATED"/>
    <property type="match status" value="1"/>
</dbReference>
<dbReference type="Gene3D" id="1.10.630.10">
    <property type="entry name" value="Cytochrome P450"/>
    <property type="match status" value="1"/>
</dbReference>
<keyword evidence="2" id="KW-0349">Heme</keyword>
<dbReference type="SUPFAM" id="SSF48264">
    <property type="entry name" value="Cytochrome P450"/>
    <property type="match status" value="1"/>
</dbReference>
<dbReference type="AlphaFoldDB" id="A0A4U0SS21"/>
<protein>
    <submittedName>
        <fullName evidence="3">Cytochrome P450</fullName>
    </submittedName>
</protein>
<dbReference type="EMBL" id="SUMC01000055">
    <property type="protein sequence ID" value="TKA03215.1"/>
    <property type="molecule type" value="Genomic_DNA"/>
</dbReference>
<dbReference type="GO" id="GO:0016705">
    <property type="term" value="F:oxidoreductase activity, acting on paired donors, with incorporation or reduction of molecular oxygen"/>
    <property type="evidence" value="ECO:0007669"/>
    <property type="project" value="InterPro"/>
</dbReference>
<dbReference type="InterPro" id="IPR001128">
    <property type="entry name" value="Cyt_P450"/>
</dbReference>
<sequence>MLNTPTLDARRDSRSAAGLVRRWRQASDPQELAGVYDELHVAGPLVPTPWNALLVTGYEDCRQVFADRTWLTLSARWRDAHRPGWRASASTVALCETPLQQDPPEHTKRRSPLTAALAPRAVRAAAELVGPLAAEHVRAFADRVRRDGAADLVPALCHPLPTAVLAGLLGLPPEVDRAWLAAESVAMVRVEELGSPPSVVRRADEAAAAQLACYDRVLAERAGRPAGDLLSRWAAEDPAGARHLLLTLFSAGVPTTAALLASLALALSTRPGLGERTRQEPDFADRLTDEVLRWDPPGRVVTRVAAADTELGGRALPAGQVVHALLGAAHRDPRLFKDPHTFDPYRDPHRLLAFGAGLHYCLGAHLARTQATAFLRLFARELPGARLAGAPVRQPGPSMTDITRLPITLS</sequence>
<dbReference type="PANTHER" id="PTHR46696:SF1">
    <property type="entry name" value="CYTOCHROME P450 YJIB-RELATED"/>
    <property type="match status" value="1"/>
</dbReference>
<keyword evidence="2" id="KW-0560">Oxidoreductase</keyword>
<comment type="similarity">
    <text evidence="1 2">Belongs to the cytochrome P450 family.</text>
</comment>
<dbReference type="InterPro" id="IPR002397">
    <property type="entry name" value="Cyt_P450_B"/>
</dbReference>
<dbReference type="PROSITE" id="PS00086">
    <property type="entry name" value="CYTOCHROME_P450"/>
    <property type="match status" value="1"/>
</dbReference>
<proteinExistence type="inferred from homology"/>
<dbReference type="InterPro" id="IPR017972">
    <property type="entry name" value="Cyt_P450_CS"/>
</dbReference>
<dbReference type="RefSeq" id="WP_136728522.1">
    <property type="nucleotide sequence ID" value="NZ_SUMC01000055.1"/>
</dbReference>
<keyword evidence="2" id="KW-0503">Monooxygenase</keyword>
<dbReference type="Proteomes" id="UP000305778">
    <property type="component" value="Unassembled WGS sequence"/>
</dbReference>
<evidence type="ECO:0000313" key="4">
    <source>
        <dbReference type="Proteomes" id="UP000305778"/>
    </source>
</evidence>
<dbReference type="GO" id="GO:0020037">
    <property type="term" value="F:heme binding"/>
    <property type="evidence" value="ECO:0007669"/>
    <property type="project" value="InterPro"/>
</dbReference>
<evidence type="ECO:0000256" key="2">
    <source>
        <dbReference type="RuleBase" id="RU000461"/>
    </source>
</evidence>
<keyword evidence="2" id="KW-0408">Iron</keyword>